<keyword evidence="3" id="KW-1185">Reference proteome</keyword>
<name>E8LID7_SUCHY</name>
<evidence type="ECO:0000313" key="2">
    <source>
        <dbReference type="EMBL" id="EFY07726.1"/>
    </source>
</evidence>
<reference evidence="2 3" key="1">
    <citation type="submission" date="2011-01" db="EMBL/GenBank/DDBJ databases">
        <authorList>
            <person name="Weinstock G."/>
            <person name="Sodergren E."/>
            <person name="Clifton S."/>
            <person name="Fulton L."/>
            <person name="Fulton B."/>
            <person name="Courtney L."/>
            <person name="Fronick C."/>
            <person name="Harrison M."/>
            <person name="Strong C."/>
            <person name="Farmer C."/>
            <person name="Delahaunty K."/>
            <person name="Markovic C."/>
            <person name="Hall O."/>
            <person name="Minx P."/>
            <person name="Tomlinson C."/>
            <person name="Mitreva M."/>
            <person name="Hou S."/>
            <person name="Chen J."/>
            <person name="Wollam A."/>
            <person name="Pepin K.H."/>
            <person name="Johnson M."/>
            <person name="Bhonagiri V."/>
            <person name="Zhang X."/>
            <person name="Suruliraj S."/>
            <person name="Warren W."/>
            <person name="Chinwalla A."/>
            <person name="Mardis E.R."/>
            <person name="Wilson R.K."/>
        </authorList>
    </citation>
    <scope>NUCLEOTIDE SEQUENCE [LARGE SCALE GENOMIC DNA]</scope>
    <source>
        <strain evidence="3">DSM 22608 / JCM 16073 / KCTC 15190 / YIT 12066</strain>
    </source>
</reference>
<feature type="transmembrane region" description="Helical" evidence="1">
    <location>
        <begin position="23"/>
        <end position="43"/>
    </location>
</feature>
<dbReference type="AlphaFoldDB" id="E8LID7"/>
<feature type="transmembrane region" description="Helical" evidence="1">
    <location>
        <begin position="113"/>
        <end position="133"/>
    </location>
</feature>
<dbReference type="HOGENOM" id="CLU_1618149_0_0_6"/>
<sequence length="164" mass="19135">MYDAFKIICDIYKMLFDSGFDSLSIISVCVIFWCPFIILYKAYIDLGLPKRDVNSLNIIFKVIIINSVLYSLLLVVLLVGTILFLSFFIPIYGVDKFIIDFSLNPSQIKTEDIMYFCRLVYAFLAIIVLKLIIDLYKLPKGTLSIKKNIKTIWIRYFIIYCFTL</sequence>
<keyword evidence="1" id="KW-1133">Transmembrane helix</keyword>
<gene>
    <name evidence="2" type="ORF">HMPREF9444_00454</name>
</gene>
<dbReference type="EMBL" id="AEVO01000019">
    <property type="protein sequence ID" value="EFY07726.1"/>
    <property type="molecule type" value="Genomic_DNA"/>
</dbReference>
<organism evidence="2 3">
    <name type="scientific">Succinatimonas hippei (strain DSM 22608 / JCM 16073 / KCTC 15190 / YIT 12066)</name>
    <dbReference type="NCBI Taxonomy" id="762983"/>
    <lineage>
        <taxon>Bacteria</taxon>
        <taxon>Pseudomonadati</taxon>
        <taxon>Pseudomonadota</taxon>
        <taxon>Gammaproteobacteria</taxon>
        <taxon>Aeromonadales</taxon>
        <taxon>Succinivibrionaceae</taxon>
        <taxon>Succinatimonas</taxon>
    </lineage>
</organism>
<proteinExistence type="predicted"/>
<evidence type="ECO:0000256" key="1">
    <source>
        <dbReference type="SAM" id="Phobius"/>
    </source>
</evidence>
<feature type="transmembrane region" description="Helical" evidence="1">
    <location>
        <begin position="63"/>
        <end position="93"/>
    </location>
</feature>
<protein>
    <submittedName>
        <fullName evidence="2">Uncharacterized protein</fullName>
    </submittedName>
</protein>
<accession>E8LID7</accession>
<evidence type="ECO:0000313" key="3">
    <source>
        <dbReference type="Proteomes" id="UP000018458"/>
    </source>
</evidence>
<comment type="caution">
    <text evidence="2">The sequence shown here is derived from an EMBL/GenBank/DDBJ whole genome shotgun (WGS) entry which is preliminary data.</text>
</comment>
<dbReference type="STRING" id="762983.HMPREF9444_00454"/>
<dbReference type="Proteomes" id="UP000018458">
    <property type="component" value="Unassembled WGS sequence"/>
</dbReference>
<keyword evidence="1" id="KW-0472">Membrane</keyword>
<keyword evidence="1" id="KW-0812">Transmembrane</keyword>